<dbReference type="InterPro" id="IPR004360">
    <property type="entry name" value="Glyas_Fos-R_dOase_dom"/>
</dbReference>
<dbReference type="AlphaFoldDB" id="A0A0K1PCE3"/>
<dbReference type="GO" id="GO:0016829">
    <property type="term" value="F:lyase activity"/>
    <property type="evidence" value="ECO:0007669"/>
    <property type="project" value="UniProtKB-KW"/>
</dbReference>
<keyword evidence="1" id="KW-0479">Metal-binding</keyword>
<dbReference type="InterPro" id="IPR051785">
    <property type="entry name" value="MMCE/EMCE_epimerase"/>
</dbReference>
<dbReference type="GO" id="GO:0046491">
    <property type="term" value="P:L-methylmalonyl-CoA metabolic process"/>
    <property type="evidence" value="ECO:0007669"/>
    <property type="project" value="TreeGrafter"/>
</dbReference>
<dbReference type="GO" id="GO:0004493">
    <property type="term" value="F:methylmalonyl-CoA epimerase activity"/>
    <property type="evidence" value="ECO:0007669"/>
    <property type="project" value="TreeGrafter"/>
</dbReference>
<dbReference type="EMBL" id="CP012332">
    <property type="protein sequence ID" value="AKU91190.1"/>
    <property type="molecule type" value="Genomic_DNA"/>
</dbReference>
<dbReference type="PROSITE" id="PS51819">
    <property type="entry name" value="VOC"/>
    <property type="match status" value="1"/>
</dbReference>
<name>A0A0K1PCE3_9BACT</name>
<reference evidence="3 4" key="1">
    <citation type="submission" date="2015-08" db="EMBL/GenBank/DDBJ databases">
        <authorList>
            <person name="Babu N.S."/>
            <person name="Beckwith C.J."/>
            <person name="Beseler K.G."/>
            <person name="Brison A."/>
            <person name="Carone J.V."/>
            <person name="Caskin T.P."/>
            <person name="Diamond M."/>
            <person name="Durham M.E."/>
            <person name="Foxe J.M."/>
            <person name="Go M."/>
            <person name="Henderson B.A."/>
            <person name="Jones I.B."/>
            <person name="McGettigan J.A."/>
            <person name="Micheletti S.J."/>
            <person name="Nasrallah M.E."/>
            <person name="Ortiz D."/>
            <person name="Piller C.R."/>
            <person name="Privatt S.R."/>
            <person name="Schneider S.L."/>
            <person name="Sharp S."/>
            <person name="Smith T.C."/>
            <person name="Stanton J.D."/>
            <person name="Ullery H.E."/>
            <person name="Wilson R.J."/>
            <person name="Serrano M.G."/>
            <person name="Buck G."/>
            <person name="Lee V."/>
            <person name="Wang Y."/>
            <person name="Carvalho R."/>
            <person name="Voegtly L."/>
            <person name="Shi R."/>
            <person name="Duckworth R."/>
            <person name="Johnson A."/>
            <person name="Loviza R."/>
            <person name="Walstead R."/>
            <person name="Shah Z."/>
            <person name="Kiflezghi M."/>
            <person name="Wade K."/>
            <person name="Ball S.L."/>
            <person name="Bradley K.W."/>
            <person name="Asai D.J."/>
            <person name="Bowman C.A."/>
            <person name="Russell D.A."/>
            <person name="Pope W.H."/>
            <person name="Jacobs-Sera D."/>
            <person name="Hendrix R.W."/>
            <person name="Hatfull G.F."/>
        </authorList>
    </citation>
    <scope>NUCLEOTIDE SEQUENCE [LARGE SCALE GENOMIC DNA]</scope>
    <source>
        <strain evidence="3 4">DSM 27710</strain>
    </source>
</reference>
<dbReference type="Gene3D" id="3.10.180.10">
    <property type="entry name" value="2,3-Dihydroxybiphenyl 1,2-Dioxygenase, domain 1"/>
    <property type="match status" value="1"/>
</dbReference>
<accession>A0A0K1PCE3</accession>
<evidence type="ECO:0000259" key="2">
    <source>
        <dbReference type="PROSITE" id="PS51819"/>
    </source>
</evidence>
<dbReference type="InterPro" id="IPR037523">
    <property type="entry name" value="VOC_core"/>
</dbReference>
<keyword evidence="3" id="KW-0456">Lyase</keyword>
<proteinExistence type="predicted"/>
<dbReference type="SUPFAM" id="SSF54593">
    <property type="entry name" value="Glyoxalase/Bleomycin resistance protein/Dihydroxybiphenyl dioxygenase"/>
    <property type="match status" value="1"/>
</dbReference>
<evidence type="ECO:0000256" key="1">
    <source>
        <dbReference type="ARBA" id="ARBA00022723"/>
    </source>
</evidence>
<keyword evidence="4" id="KW-1185">Reference proteome</keyword>
<evidence type="ECO:0000313" key="4">
    <source>
        <dbReference type="Proteomes" id="UP000055590"/>
    </source>
</evidence>
<dbReference type="Proteomes" id="UP000055590">
    <property type="component" value="Chromosome"/>
</dbReference>
<evidence type="ECO:0000313" key="3">
    <source>
        <dbReference type="EMBL" id="AKU91190.1"/>
    </source>
</evidence>
<dbReference type="GO" id="GO:0046872">
    <property type="term" value="F:metal ion binding"/>
    <property type="evidence" value="ECO:0007669"/>
    <property type="project" value="UniProtKB-KW"/>
</dbReference>
<dbReference type="STRING" id="1391653.AKJ08_1577"/>
<feature type="domain" description="VOC" evidence="2">
    <location>
        <begin position="14"/>
        <end position="136"/>
    </location>
</feature>
<organism evidence="3 4">
    <name type="scientific">Vulgatibacter incomptus</name>
    <dbReference type="NCBI Taxonomy" id="1391653"/>
    <lineage>
        <taxon>Bacteria</taxon>
        <taxon>Pseudomonadati</taxon>
        <taxon>Myxococcota</taxon>
        <taxon>Myxococcia</taxon>
        <taxon>Myxococcales</taxon>
        <taxon>Cystobacterineae</taxon>
        <taxon>Vulgatibacteraceae</taxon>
        <taxon>Vulgatibacter</taxon>
    </lineage>
</organism>
<dbReference type="PANTHER" id="PTHR43048">
    <property type="entry name" value="METHYLMALONYL-COA EPIMERASE"/>
    <property type="match status" value="1"/>
</dbReference>
<dbReference type="KEGG" id="vin:AKJ08_1577"/>
<dbReference type="Pfam" id="PF00903">
    <property type="entry name" value="Glyoxalase"/>
    <property type="match status" value="1"/>
</dbReference>
<sequence length="150" mass="16911">MKETPPDYFWPETGMVLAHLLIVRDVDRSREFYSNVLGAQVQRDRNPCVMRFHNSYIVVNEEGGPTDDKPKVDARAPADSKTLSSALLVRVTDVHATYSTWKTRGARFLTEPKDHELEIRCYLQDPDGYLIELGQATGILDEMGMGAQAP</sequence>
<gene>
    <name evidence="3" type="ORF">AKJ08_1577</name>
</gene>
<dbReference type="InterPro" id="IPR029068">
    <property type="entry name" value="Glyas_Bleomycin-R_OHBP_Dase"/>
</dbReference>
<dbReference type="PANTHER" id="PTHR43048:SF4">
    <property type="entry name" value="RING-CLEAVING DIOXYGENASE-RELATED"/>
    <property type="match status" value="1"/>
</dbReference>
<protein>
    <submittedName>
        <fullName evidence="3">Putative lyase</fullName>
    </submittedName>
</protein>
<dbReference type="RefSeq" id="WP_205624786.1">
    <property type="nucleotide sequence ID" value="NZ_CP012332.1"/>
</dbReference>